<sequence>MLRTLAVATTGLAAVACVPQVPFSPIAVELVEPDKVKILQTDCTLEGVVKVEVIAVNDDQTLDDKDTSIWQVAFKSPAKVRAFETGVVPEGGEELVPWLAPGRDQPLVARIQTASGLDFTEDFSVGGLEGDKVRYHLKTMSRDEFGKEAPCAVK</sequence>
<comment type="caution">
    <text evidence="1">The sequence shown here is derived from an EMBL/GenBank/DDBJ whole genome shotgun (WGS) entry which is preliminary data.</text>
</comment>
<name>A0ABX9DY95_9PSEU</name>
<reference evidence="1 2" key="1">
    <citation type="submission" date="2018-06" db="EMBL/GenBank/DDBJ databases">
        <title>Genomic Encyclopedia of Type Strains, Phase IV (KMG-IV): sequencing the most valuable type-strain genomes for metagenomic binning, comparative biology and taxonomic classification.</title>
        <authorList>
            <person name="Goeker M."/>
        </authorList>
    </citation>
    <scope>NUCLEOTIDE SEQUENCE [LARGE SCALE GENOMIC DNA]</scope>
    <source>
        <strain evidence="1 2">DSM 45479</strain>
    </source>
</reference>
<gene>
    <name evidence="1" type="ORF">C8D87_11867</name>
</gene>
<keyword evidence="2" id="KW-1185">Reference proteome</keyword>
<dbReference type="RefSeq" id="WP_112232583.1">
    <property type="nucleotide sequence ID" value="NZ_QLTT01000018.1"/>
</dbReference>
<evidence type="ECO:0000313" key="1">
    <source>
        <dbReference type="EMBL" id="RAS58112.1"/>
    </source>
</evidence>
<proteinExistence type="predicted"/>
<dbReference type="Proteomes" id="UP000248714">
    <property type="component" value="Unassembled WGS sequence"/>
</dbReference>
<dbReference type="PROSITE" id="PS51257">
    <property type="entry name" value="PROKAR_LIPOPROTEIN"/>
    <property type="match status" value="1"/>
</dbReference>
<organism evidence="1 2">
    <name type="scientific">Lentzea atacamensis</name>
    <dbReference type="NCBI Taxonomy" id="531938"/>
    <lineage>
        <taxon>Bacteria</taxon>
        <taxon>Bacillati</taxon>
        <taxon>Actinomycetota</taxon>
        <taxon>Actinomycetes</taxon>
        <taxon>Pseudonocardiales</taxon>
        <taxon>Pseudonocardiaceae</taxon>
        <taxon>Lentzea</taxon>
    </lineage>
</organism>
<dbReference type="EMBL" id="QLTT01000018">
    <property type="protein sequence ID" value="RAS58112.1"/>
    <property type="molecule type" value="Genomic_DNA"/>
</dbReference>
<accession>A0ABX9DY95</accession>
<evidence type="ECO:0008006" key="3">
    <source>
        <dbReference type="Google" id="ProtNLM"/>
    </source>
</evidence>
<evidence type="ECO:0000313" key="2">
    <source>
        <dbReference type="Proteomes" id="UP000248714"/>
    </source>
</evidence>
<protein>
    <recommendedName>
        <fullName evidence="3">Lipoprotein</fullName>
    </recommendedName>
</protein>